<organism evidence="1 2">
    <name type="scientific">Niveibacterium microcysteis</name>
    <dbReference type="NCBI Taxonomy" id="2811415"/>
    <lineage>
        <taxon>Bacteria</taxon>
        <taxon>Pseudomonadati</taxon>
        <taxon>Pseudomonadota</taxon>
        <taxon>Betaproteobacteria</taxon>
        <taxon>Rhodocyclales</taxon>
        <taxon>Rhodocyclaceae</taxon>
        <taxon>Niveibacterium</taxon>
    </lineage>
</organism>
<accession>A0ABX7M245</accession>
<dbReference type="Gene3D" id="3.10.129.10">
    <property type="entry name" value="Hotdog Thioesterase"/>
    <property type="match status" value="1"/>
</dbReference>
<protein>
    <submittedName>
        <fullName evidence="1">Hotdog family protein</fullName>
    </submittedName>
</protein>
<dbReference type="EMBL" id="CP071060">
    <property type="protein sequence ID" value="QSI75845.1"/>
    <property type="molecule type" value="Genomic_DNA"/>
</dbReference>
<dbReference type="InterPro" id="IPR029069">
    <property type="entry name" value="HotDog_dom_sf"/>
</dbReference>
<dbReference type="RefSeq" id="WP_206253706.1">
    <property type="nucleotide sequence ID" value="NZ_CP071060.1"/>
</dbReference>
<proteinExistence type="predicted"/>
<name>A0ABX7M245_9RHOO</name>
<keyword evidence="2" id="KW-1185">Reference proteome</keyword>
<sequence>MPAIESLLPHRGRMRLVDRLVSHEGDAVLCELTVRDDPLFCHDGSVGAWVGIEYMAQTVAALIGVRAQKAGAPVKIGLLLGARRYVAHVPGFAPGDVLQVAACQVFQGDNGLAAFDARITRDGAVVAEATLSAFQPDDVNVFLKGSEA</sequence>
<dbReference type="InterPro" id="IPR016776">
    <property type="entry name" value="ApeP-like_dehydratase"/>
</dbReference>
<dbReference type="Proteomes" id="UP000663570">
    <property type="component" value="Chromosome"/>
</dbReference>
<dbReference type="Pfam" id="PF22817">
    <property type="entry name" value="ApeP-like"/>
    <property type="match status" value="1"/>
</dbReference>
<dbReference type="PIRSF" id="PIRSF020565">
    <property type="entry name" value="3Ho_Ac_ACP_DH_prd"/>
    <property type="match status" value="1"/>
</dbReference>
<evidence type="ECO:0000313" key="2">
    <source>
        <dbReference type="Proteomes" id="UP000663570"/>
    </source>
</evidence>
<dbReference type="CDD" id="cd01289">
    <property type="entry name" value="FabA_like"/>
    <property type="match status" value="1"/>
</dbReference>
<dbReference type="SUPFAM" id="SSF54637">
    <property type="entry name" value="Thioesterase/thiol ester dehydrase-isomerase"/>
    <property type="match status" value="1"/>
</dbReference>
<reference evidence="1 2" key="1">
    <citation type="submission" date="2021-02" db="EMBL/GenBank/DDBJ databases">
        <title>Niveibacterium changnyeongensis HC41.</title>
        <authorList>
            <person name="Kang M."/>
        </authorList>
    </citation>
    <scope>NUCLEOTIDE SEQUENCE [LARGE SCALE GENOMIC DNA]</scope>
    <source>
        <strain evidence="1 2">HC41</strain>
    </source>
</reference>
<gene>
    <name evidence="1" type="ORF">JY500_15340</name>
</gene>
<evidence type="ECO:0000313" key="1">
    <source>
        <dbReference type="EMBL" id="QSI75845.1"/>
    </source>
</evidence>